<keyword evidence="2" id="KW-0624">Polysaccharide degradation</keyword>
<reference evidence="6 7" key="1">
    <citation type="submission" date="2016-10" db="EMBL/GenBank/DDBJ databases">
        <authorList>
            <person name="de Groot N.N."/>
        </authorList>
    </citation>
    <scope>NUCLEOTIDE SEQUENCE [LARGE SCALE GENOMIC DNA]</scope>
    <source>
        <strain evidence="6 7">DSM 44993</strain>
    </source>
</reference>
<dbReference type="CDD" id="cd00063">
    <property type="entry name" value="FN3"/>
    <property type="match status" value="2"/>
</dbReference>
<keyword evidence="7" id="KW-1185">Reference proteome</keyword>
<evidence type="ECO:0000256" key="1">
    <source>
        <dbReference type="ARBA" id="ARBA00023295"/>
    </source>
</evidence>
<gene>
    <name evidence="6" type="ORF">SAMN04489732_104477</name>
</gene>
<dbReference type="Proteomes" id="UP000198582">
    <property type="component" value="Unassembled WGS sequence"/>
</dbReference>
<evidence type="ECO:0000313" key="6">
    <source>
        <dbReference type="EMBL" id="SEP21552.1"/>
    </source>
</evidence>
<sequence>MLTALVASAALLAAACSSPAPMATPPIAQPPALTATLTSPTDIVLHWPAAGTGVAGHLLEYANATDGPWTTLQFLPQDQTSYTHPDLIPETPFYYRVRPFSGPVSAAINVGPTAASSGTAPSQPSTAGAPAPVLTPDAPTDLRATPGEDSSVVFTWTDHTTGEAGFLLELRKPGTTGFTPVEVTDPDTTTCALSLLPGEQGSDFRVRALAYGPLSPVVHRTTGKG</sequence>
<dbReference type="GO" id="GO:0000272">
    <property type="term" value="P:polysaccharide catabolic process"/>
    <property type="evidence" value="ECO:0007669"/>
    <property type="project" value="UniProtKB-KW"/>
</dbReference>
<evidence type="ECO:0000259" key="5">
    <source>
        <dbReference type="PROSITE" id="PS50853"/>
    </source>
</evidence>
<dbReference type="PROSITE" id="PS50853">
    <property type="entry name" value="FN3"/>
    <property type="match status" value="2"/>
</dbReference>
<proteinExistence type="predicted"/>
<keyword evidence="1" id="KW-0326">Glycosidase</keyword>
<evidence type="ECO:0000256" key="2">
    <source>
        <dbReference type="ARBA" id="ARBA00023326"/>
    </source>
</evidence>
<protein>
    <submittedName>
        <fullName evidence="6">Fibronectin type III domain-containing protein</fullName>
    </submittedName>
</protein>
<dbReference type="SUPFAM" id="SSF49265">
    <property type="entry name" value="Fibronectin type III"/>
    <property type="match status" value="2"/>
</dbReference>
<dbReference type="GO" id="GO:0016798">
    <property type="term" value="F:hydrolase activity, acting on glycosyl bonds"/>
    <property type="evidence" value="ECO:0007669"/>
    <property type="project" value="UniProtKB-KW"/>
</dbReference>
<accession>A0A1H8W1L3</accession>
<feature type="domain" description="Fibronectin type-III" evidence="5">
    <location>
        <begin position="138"/>
        <end position="225"/>
    </location>
</feature>
<dbReference type="STRING" id="394193.SAMN04489732_104477"/>
<evidence type="ECO:0000256" key="3">
    <source>
        <dbReference type="SAM" id="MobiDB-lite"/>
    </source>
</evidence>
<dbReference type="SMART" id="SM00060">
    <property type="entry name" value="FN3"/>
    <property type="match status" value="2"/>
</dbReference>
<feature type="chain" id="PRO_5011548465" evidence="4">
    <location>
        <begin position="23"/>
        <end position="225"/>
    </location>
</feature>
<dbReference type="EMBL" id="FOEF01000004">
    <property type="protein sequence ID" value="SEP21552.1"/>
    <property type="molecule type" value="Genomic_DNA"/>
</dbReference>
<dbReference type="InterPro" id="IPR036116">
    <property type="entry name" value="FN3_sf"/>
</dbReference>
<organism evidence="6 7">
    <name type="scientific">Amycolatopsis saalfeldensis</name>
    <dbReference type="NCBI Taxonomy" id="394193"/>
    <lineage>
        <taxon>Bacteria</taxon>
        <taxon>Bacillati</taxon>
        <taxon>Actinomycetota</taxon>
        <taxon>Actinomycetes</taxon>
        <taxon>Pseudonocardiales</taxon>
        <taxon>Pseudonocardiaceae</taxon>
        <taxon>Amycolatopsis</taxon>
    </lineage>
</organism>
<feature type="region of interest" description="Disordered" evidence="3">
    <location>
        <begin position="113"/>
        <end position="148"/>
    </location>
</feature>
<dbReference type="InterPro" id="IPR003961">
    <property type="entry name" value="FN3_dom"/>
</dbReference>
<keyword evidence="2" id="KW-0119">Carbohydrate metabolism</keyword>
<feature type="signal peptide" evidence="4">
    <location>
        <begin position="1"/>
        <end position="22"/>
    </location>
</feature>
<dbReference type="AlphaFoldDB" id="A0A1H8W1L3"/>
<name>A0A1H8W1L3_9PSEU</name>
<dbReference type="Gene3D" id="2.60.40.10">
    <property type="entry name" value="Immunoglobulins"/>
    <property type="match status" value="2"/>
</dbReference>
<evidence type="ECO:0000313" key="7">
    <source>
        <dbReference type="Proteomes" id="UP000198582"/>
    </source>
</evidence>
<keyword evidence="1" id="KW-0378">Hydrolase</keyword>
<dbReference type="RefSeq" id="WP_091617025.1">
    <property type="nucleotide sequence ID" value="NZ_FOEF01000004.1"/>
</dbReference>
<evidence type="ECO:0000256" key="4">
    <source>
        <dbReference type="SAM" id="SignalP"/>
    </source>
</evidence>
<keyword evidence="4" id="KW-0732">Signal</keyword>
<feature type="domain" description="Fibronectin type-III" evidence="5">
    <location>
        <begin position="29"/>
        <end position="125"/>
    </location>
</feature>
<feature type="compositionally biased region" description="Polar residues" evidence="3">
    <location>
        <begin position="114"/>
        <end position="126"/>
    </location>
</feature>
<dbReference type="Pfam" id="PF00041">
    <property type="entry name" value="fn3"/>
    <property type="match status" value="1"/>
</dbReference>
<dbReference type="InterPro" id="IPR013783">
    <property type="entry name" value="Ig-like_fold"/>
</dbReference>